<organism evidence="10 11">
    <name type="scientific">Candidatus Campbellbacteria bacterium CG10_big_fil_rev_8_21_14_0_10_35_52</name>
    <dbReference type="NCBI Taxonomy" id="1974527"/>
    <lineage>
        <taxon>Bacteria</taxon>
        <taxon>Candidatus Campbelliibacteriota</taxon>
    </lineage>
</organism>
<protein>
    <recommendedName>
        <fullName evidence="4 9">Protein-L-isoaspartate O-methyltransferase</fullName>
        <ecNumber evidence="3 9">2.1.1.77</ecNumber>
    </recommendedName>
</protein>
<proteinExistence type="inferred from homology"/>
<evidence type="ECO:0000256" key="1">
    <source>
        <dbReference type="ARBA" id="ARBA00004496"/>
    </source>
</evidence>
<keyword evidence="5" id="KW-0963">Cytoplasm</keyword>
<dbReference type="PANTHER" id="PTHR11579">
    <property type="entry name" value="PROTEIN-L-ISOASPARTATE O-METHYLTRANSFERASE"/>
    <property type="match status" value="1"/>
</dbReference>
<keyword evidence="8" id="KW-0949">S-adenosyl-L-methionine</keyword>
<dbReference type="EMBL" id="PFAA01000047">
    <property type="protein sequence ID" value="PIT96555.1"/>
    <property type="molecule type" value="Genomic_DNA"/>
</dbReference>
<evidence type="ECO:0000256" key="4">
    <source>
        <dbReference type="ARBA" id="ARBA00013346"/>
    </source>
</evidence>
<sequence>MLNKEELIEWLENETMVLRTKELKDAFMKIDRKDFTPIDYIEEAYEDYPLPLQNTGQTISQPTTVAFMLELLNPRKGEKILDIGSGSGWTTALLARLVGKEGKVIGIERIQELVELGQMNIEKYDFKNAEIRQTEKEIGLPQEAPFDKILVSAAAKDLPKELVKQLKVGGIMVIPINDEVWQVRKLKNSEDIKKHKGFVFVP</sequence>
<dbReference type="SUPFAM" id="SSF53335">
    <property type="entry name" value="S-adenosyl-L-methionine-dependent methyltransferases"/>
    <property type="match status" value="1"/>
</dbReference>
<evidence type="ECO:0000313" key="11">
    <source>
        <dbReference type="Proteomes" id="UP000230481"/>
    </source>
</evidence>
<evidence type="ECO:0000256" key="3">
    <source>
        <dbReference type="ARBA" id="ARBA00011890"/>
    </source>
</evidence>
<dbReference type="GO" id="GO:0005737">
    <property type="term" value="C:cytoplasm"/>
    <property type="evidence" value="ECO:0007669"/>
    <property type="project" value="UniProtKB-SubCell"/>
</dbReference>
<feature type="non-terminal residue" evidence="10">
    <location>
        <position position="202"/>
    </location>
</feature>
<keyword evidence="6 10" id="KW-0489">Methyltransferase</keyword>
<evidence type="ECO:0000256" key="5">
    <source>
        <dbReference type="ARBA" id="ARBA00022490"/>
    </source>
</evidence>
<dbReference type="GO" id="GO:0032259">
    <property type="term" value="P:methylation"/>
    <property type="evidence" value="ECO:0007669"/>
    <property type="project" value="UniProtKB-KW"/>
</dbReference>
<accession>A0A2M6WUU3</accession>
<dbReference type="Proteomes" id="UP000230481">
    <property type="component" value="Unassembled WGS sequence"/>
</dbReference>
<dbReference type="AlphaFoldDB" id="A0A2M6WUU3"/>
<evidence type="ECO:0000313" key="10">
    <source>
        <dbReference type="EMBL" id="PIT96555.1"/>
    </source>
</evidence>
<reference evidence="11" key="1">
    <citation type="submission" date="2017-09" db="EMBL/GenBank/DDBJ databases">
        <title>Depth-based differentiation of microbial function through sediment-hosted aquifers and enrichment of novel symbionts in the deep terrestrial subsurface.</title>
        <authorList>
            <person name="Probst A.J."/>
            <person name="Ladd B."/>
            <person name="Jarett J.K."/>
            <person name="Geller-Mcgrath D.E."/>
            <person name="Sieber C.M.K."/>
            <person name="Emerson J.B."/>
            <person name="Anantharaman K."/>
            <person name="Thomas B.C."/>
            <person name="Malmstrom R."/>
            <person name="Stieglmeier M."/>
            <person name="Klingl A."/>
            <person name="Woyke T."/>
            <person name="Ryan C.M."/>
            <person name="Banfield J.F."/>
        </authorList>
    </citation>
    <scope>NUCLEOTIDE SEQUENCE [LARGE SCALE GENOMIC DNA]</scope>
</reference>
<evidence type="ECO:0000256" key="9">
    <source>
        <dbReference type="NCBIfam" id="TIGR00080"/>
    </source>
</evidence>
<comment type="caution">
    <text evidence="10">The sequence shown here is derived from an EMBL/GenBank/DDBJ whole genome shotgun (WGS) entry which is preliminary data.</text>
</comment>
<evidence type="ECO:0000256" key="2">
    <source>
        <dbReference type="ARBA" id="ARBA00005369"/>
    </source>
</evidence>
<evidence type="ECO:0000256" key="6">
    <source>
        <dbReference type="ARBA" id="ARBA00022603"/>
    </source>
</evidence>
<gene>
    <name evidence="10" type="primary">pcm</name>
    <name evidence="10" type="ORF">COT82_02520</name>
</gene>
<dbReference type="PANTHER" id="PTHR11579:SF0">
    <property type="entry name" value="PROTEIN-L-ISOASPARTATE(D-ASPARTATE) O-METHYLTRANSFERASE"/>
    <property type="match status" value="1"/>
</dbReference>
<dbReference type="InterPro" id="IPR029063">
    <property type="entry name" value="SAM-dependent_MTases_sf"/>
</dbReference>
<evidence type="ECO:0000256" key="8">
    <source>
        <dbReference type="ARBA" id="ARBA00022691"/>
    </source>
</evidence>
<comment type="similarity">
    <text evidence="2">Belongs to the methyltransferase superfamily. L-isoaspartyl/D-aspartyl protein methyltransferase family.</text>
</comment>
<dbReference type="InterPro" id="IPR000682">
    <property type="entry name" value="PCMT"/>
</dbReference>
<dbReference type="EC" id="2.1.1.77" evidence="3 9"/>
<keyword evidence="7 10" id="KW-0808">Transferase</keyword>
<name>A0A2M6WUU3_9BACT</name>
<dbReference type="NCBIfam" id="TIGR00080">
    <property type="entry name" value="pimt"/>
    <property type="match status" value="1"/>
</dbReference>
<dbReference type="CDD" id="cd02440">
    <property type="entry name" value="AdoMet_MTases"/>
    <property type="match status" value="1"/>
</dbReference>
<evidence type="ECO:0000256" key="7">
    <source>
        <dbReference type="ARBA" id="ARBA00022679"/>
    </source>
</evidence>
<comment type="subcellular location">
    <subcellularLocation>
        <location evidence="1">Cytoplasm</location>
    </subcellularLocation>
</comment>
<dbReference type="GO" id="GO:0004719">
    <property type="term" value="F:protein-L-isoaspartate (D-aspartate) O-methyltransferase activity"/>
    <property type="evidence" value="ECO:0007669"/>
    <property type="project" value="UniProtKB-UniRule"/>
</dbReference>
<dbReference type="GO" id="GO:0030091">
    <property type="term" value="P:protein repair"/>
    <property type="evidence" value="ECO:0007669"/>
    <property type="project" value="UniProtKB-UniRule"/>
</dbReference>
<dbReference type="Gene3D" id="3.40.50.150">
    <property type="entry name" value="Vaccinia Virus protein VP39"/>
    <property type="match status" value="1"/>
</dbReference>
<dbReference type="Pfam" id="PF01135">
    <property type="entry name" value="PCMT"/>
    <property type="match status" value="1"/>
</dbReference>